<reference evidence="13" key="2">
    <citation type="submission" date="2025-09" db="UniProtKB">
        <authorList>
            <consortium name="Ensembl"/>
        </authorList>
    </citation>
    <scope>IDENTIFICATION</scope>
</reference>
<dbReference type="Pfam" id="PF00028">
    <property type="entry name" value="Cadherin"/>
    <property type="match status" value="5"/>
</dbReference>
<evidence type="ECO:0000313" key="14">
    <source>
        <dbReference type="Proteomes" id="UP000264800"/>
    </source>
</evidence>
<evidence type="ECO:0000256" key="4">
    <source>
        <dbReference type="ARBA" id="ARBA00022737"/>
    </source>
</evidence>
<feature type="chain" id="PRO_5018670968" description="Cadherin domain-containing protein" evidence="11">
    <location>
        <begin position="19"/>
        <end position="1285"/>
    </location>
</feature>
<dbReference type="CDD" id="cd11304">
    <property type="entry name" value="Cadherin_repeat"/>
    <property type="match status" value="9"/>
</dbReference>
<dbReference type="PANTHER" id="PTHR24026:SF133">
    <property type="entry name" value="CADHERIN-RELATED FAMILY MEMBER 2"/>
    <property type="match status" value="1"/>
</dbReference>
<dbReference type="FunFam" id="2.60.40.60:FF:000168">
    <property type="entry name" value="Cadherin-related family member 2"/>
    <property type="match status" value="1"/>
</dbReference>
<feature type="domain" description="Cadherin" evidence="12">
    <location>
        <begin position="370"/>
        <end position="462"/>
    </location>
</feature>
<dbReference type="STRING" id="37003.ENSKMAP00000011545"/>
<dbReference type="PANTHER" id="PTHR24026">
    <property type="entry name" value="FAT ATYPICAL CADHERIN-RELATED"/>
    <property type="match status" value="1"/>
</dbReference>
<sequence length="1285" mass="140714">MGVHTGLIILLLVCLVKANYSPTVSAGVHNLCEDLKPGEFAFDIKASDVEGDTLTFRLSEADAAYFRVNATNGSVTVNAALDREEKNRLSFLAHASDGTSEGSGRITVLLLDVNDNRPLFQNPPYDETVKENAPVGKSLFTVEAEDRDTGDAGAVRYRITDVTPNQGSGLFEIGHYDGVVRLTGRLDYTLYTFYRLTINASDGGGSCGSGSFEVQSNSVFGYITVEDVPDLDPVFINIPYTGSVEENEPVGTSVFKVSALDQDTGVNDVMIYSIEASEPPGLFQISSGEGVISILSNIDREATGDTVTLTVKATETNANIHGTHSSVTTTVRINIIDVNDNPPEFYNCEESCVKATEFTGKVVENYVGFISFNMMVKDLDKTTNTKLTLDGVDKDVFSVEPSTTTSNSTVQLRVKQPENLDFEQKQQMILRVIAEDIDETTFHSTATVTINIQDANDNSPTFPENTYELNVPEHSPAGTNLTQITAEDPDTMDEGKITYKLFPESILAFFDVDPKSGRIYVKDGSLLDREVRSLYTATLQARDTENKPGSTVLEITLTDINDNAPVFNRPFYQEFAKEGDDFVYTVEATDRDELGTVNSEILFSIKPGSYSNNFTIDEKKGELKNKGSLDLEALDPELGGKIVLNIVATDEGTPAMSSTIPFTITLQDVNDNAPKFKKSSYAFTVKEGEKGAFVGSVEAEDLDQTSDFNRISFTIVNGGFGSFSIKAFEADKGYSGKISVDQDIELDYEAAPNEFDLQVEATDREQEKDLVIVKVTVLDVNDERPEFLPTDPVSIKENSKPTESIGQFIGKDKDTNSSLIYQQESVNCRCKDTMKLCNWFILEPTGKVYVNPDITVDYEQCDQGVVEAQVVDRYTEKGENNSVKTGKMVINIEDTNDNAPEFIPSDAAFVVVSDGASIATSVAKVTATDKDSGQNRVITFKVKEVKFDHEDGSIQDFRLLFEAITTQQNDIFVGLIQTTESLDVTLKGTYLVTVTANDTGGLESSTVVEIFTVDEGYKVELEFKLSEFEFKNKQTEIERSLMAATSAEIRIVRIKSKSGGPSRNAEEQTVIVAYFVYRNGSALSSTEVEDKLSVPEHFVILSELGLSTIGMSVPEKKTNNTVQFVLVGMVGGLVIVLVVLITSLMCTRRNYRRKLKAAEAMNTASMMNSDNQKGGAVVPGTNKYTMEGANPVLNLHIDTTVALDLDGESSDLDKVSINSLDDNYDMTGNNSKLDMERIDEEEEDSDGPPEYDEPLSAALAQLGPKKTPNTSNIGFTNPIFDTTDL</sequence>
<dbReference type="RefSeq" id="XP_017288504.1">
    <property type="nucleotide sequence ID" value="XM_017433015.3"/>
</dbReference>
<organism evidence="13 14">
    <name type="scientific">Kryptolebias marmoratus</name>
    <name type="common">Mangrove killifish</name>
    <name type="synonym">Rivulus marmoratus</name>
    <dbReference type="NCBI Taxonomy" id="37003"/>
    <lineage>
        <taxon>Eukaryota</taxon>
        <taxon>Metazoa</taxon>
        <taxon>Chordata</taxon>
        <taxon>Craniata</taxon>
        <taxon>Vertebrata</taxon>
        <taxon>Euteleostomi</taxon>
        <taxon>Actinopterygii</taxon>
        <taxon>Neopterygii</taxon>
        <taxon>Teleostei</taxon>
        <taxon>Neoteleostei</taxon>
        <taxon>Acanthomorphata</taxon>
        <taxon>Ovalentaria</taxon>
        <taxon>Atherinomorphae</taxon>
        <taxon>Cyprinodontiformes</taxon>
        <taxon>Rivulidae</taxon>
        <taxon>Kryptolebias</taxon>
    </lineage>
</organism>
<dbReference type="FunFam" id="2.60.40.60:FF:000020">
    <property type="entry name" value="Dachsous cadherin-related 1b"/>
    <property type="match status" value="1"/>
</dbReference>
<proteinExistence type="predicted"/>
<dbReference type="GO" id="GO:0050839">
    <property type="term" value="F:cell adhesion molecule binding"/>
    <property type="evidence" value="ECO:0007669"/>
    <property type="project" value="TreeGrafter"/>
</dbReference>
<name>A0A3Q3A6I9_KRYMA</name>
<evidence type="ECO:0000256" key="2">
    <source>
        <dbReference type="ARBA" id="ARBA00022692"/>
    </source>
</evidence>
<dbReference type="GO" id="GO:0009653">
    <property type="term" value="P:anatomical structure morphogenesis"/>
    <property type="evidence" value="ECO:0007669"/>
    <property type="project" value="UniProtKB-ARBA"/>
</dbReference>
<dbReference type="SMART" id="SM00112">
    <property type="entry name" value="CA"/>
    <property type="match status" value="9"/>
</dbReference>
<feature type="domain" description="Cadherin" evidence="12">
    <location>
        <begin position="31"/>
        <end position="120"/>
    </location>
</feature>
<feature type="domain" description="Cadherin" evidence="12">
    <location>
        <begin position="787"/>
        <end position="902"/>
    </location>
</feature>
<dbReference type="GeneID" id="108245814"/>
<dbReference type="InterPro" id="IPR015919">
    <property type="entry name" value="Cadherin-like_sf"/>
</dbReference>
<dbReference type="InterPro" id="IPR002126">
    <property type="entry name" value="Cadherin-like_dom"/>
</dbReference>
<evidence type="ECO:0000256" key="9">
    <source>
        <dbReference type="SAM" id="MobiDB-lite"/>
    </source>
</evidence>
<dbReference type="Ensembl" id="ENSKMAT00000011723.1">
    <property type="protein sequence ID" value="ENSKMAP00000011545.1"/>
    <property type="gene ID" value="ENSKMAG00000008688.1"/>
</dbReference>
<evidence type="ECO:0000256" key="7">
    <source>
        <dbReference type="ARBA" id="ARBA00023136"/>
    </source>
</evidence>
<evidence type="ECO:0000256" key="3">
    <source>
        <dbReference type="ARBA" id="ARBA00022729"/>
    </source>
</evidence>
<dbReference type="InterPro" id="IPR020894">
    <property type="entry name" value="Cadherin_CS"/>
</dbReference>
<keyword evidence="2 10" id="KW-0812">Transmembrane</keyword>
<feature type="domain" description="Cadherin" evidence="12">
    <location>
        <begin position="463"/>
        <end position="567"/>
    </location>
</feature>
<feature type="compositionally biased region" description="Acidic residues" evidence="9">
    <location>
        <begin position="1237"/>
        <end position="1253"/>
    </location>
</feature>
<evidence type="ECO:0000256" key="6">
    <source>
        <dbReference type="ARBA" id="ARBA00022989"/>
    </source>
</evidence>
<evidence type="ECO:0000256" key="10">
    <source>
        <dbReference type="SAM" id="Phobius"/>
    </source>
</evidence>
<dbReference type="OrthoDB" id="6491773at2759"/>
<keyword evidence="4" id="KW-0677">Repeat</keyword>
<feature type="region of interest" description="Disordered" evidence="9">
    <location>
        <begin position="1220"/>
        <end position="1285"/>
    </location>
</feature>
<feature type="compositionally biased region" description="Polar residues" evidence="9">
    <location>
        <begin position="1220"/>
        <end position="1232"/>
    </location>
</feature>
<keyword evidence="7 10" id="KW-0472">Membrane</keyword>
<dbReference type="FunFam" id="2.60.40.60:FF:000033">
    <property type="entry name" value="FAT atypical cadherin 1"/>
    <property type="match status" value="1"/>
</dbReference>
<dbReference type="Proteomes" id="UP000264800">
    <property type="component" value="Unplaced"/>
</dbReference>
<feature type="signal peptide" evidence="11">
    <location>
        <begin position="1"/>
        <end position="18"/>
    </location>
</feature>
<dbReference type="PROSITE" id="PS00232">
    <property type="entry name" value="CADHERIN_1"/>
    <property type="match status" value="5"/>
</dbReference>
<evidence type="ECO:0000256" key="8">
    <source>
        <dbReference type="PROSITE-ProRule" id="PRU00043"/>
    </source>
</evidence>
<evidence type="ECO:0000256" key="11">
    <source>
        <dbReference type="SAM" id="SignalP"/>
    </source>
</evidence>
<dbReference type="PRINTS" id="PR00205">
    <property type="entry name" value="CADHERIN"/>
</dbReference>
<dbReference type="FunFam" id="2.60.40.60:FF:000252">
    <property type="entry name" value="Cadherin related family member 2"/>
    <property type="match status" value="1"/>
</dbReference>
<evidence type="ECO:0000313" key="13">
    <source>
        <dbReference type="Ensembl" id="ENSKMAP00000011545.1"/>
    </source>
</evidence>
<dbReference type="CTD" id="54825"/>
<dbReference type="KEGG" id="kmr:108245814"/>
<dbReference type="GO" id="GO:0007156">
    <property type="term" value="P:homophilic cell adhesion via plasma membrane adhesion molecules"/>
    <property type="evidence" value="ECO:0007669"/>
    <property type="project" value="InterPro"/>
</dbReference>
<dbReference type="Gene3D" id="2.60.40.60">
    <property type="entry name" value="Cadherins"/>
    <property type="match status" value="9"/>
</dbReference>
<feature type="domain" description="Cadherin" evidence="12">
    <location>
        <begin position="904"/>
        <end position="1023"/>
    </location>
</feature>
<evidence type="ECO:0000259" key="12">
    <source>
        <dbReference type="PROSITE" id="PS50268"/>
    </source>
</evidence>
<feature type="transmembrane region" description="Helical" evidence="10">
    <location>
        <begin position="1124"/>
        <end position="1146"/>
    </location>
</feature>
<dbReference type="PROSITE" id="PS50268">
    <property type="entry name" value="CADHERIN_2"/>
    <property type="match status" value="9"/>
</dbReference>
<reference evidence="13" key="1">
    <citation type="submission" date="2025-08" db="UniProtKB">
        <authorList>
            <consortium name="Ensembl"/>
        </authorList>
    </citation>
    <scope>IDENTIFICATION</scope>
</reference>
<feature type="domain" description="Cadherin" evidence="12">
    <location>
        <begin position="677"/>
        <end position="787"/>
    </location>
</feature>
<keyword evidence="5 8" id="KW-0106">Calcium</keyword>
<feature type="domain" description="Cadherin" evidence="12">
    <location>
        <begin position="121"/>
        <end position="235"/>
    </location>
</feature>
<comment type="subcellular location">
    <subcellularLocation>
        <location evidence="1">Membrane</location>
        <topology evidence="1">Single-pass membrane protein</topology>
    </subcellularLocation>
</comment>
<accession>A0A3Q3A6I9</accession>
<evidence type="ECO:0000256" key="1">
    <source>
        <dbReference type="ARBA" id="ARBA00004167"/>
    </source>
</evidence>
<dbReference type="SUPFAM" id="SSF49313">
    <property type="entry name" value="Cadherin-like"/>
    <property type="match status" value="9"/>
</dbReference>
<feature type="domain" description="Cadherin" evidence="12">
    <location>
        <begin position="574"/>
        <end position="676"/>
    </location>
</feature>
<evidence type="ECO:0000256" key="5">
    <source>
        <dbReference type="ARBA" id="ARBA00022837"/>
    </source>
</evidence>
<dbReference type="GO" id="GO:0005509">
    <property type="term" value="F:calcium ion binding"/>
    <property type="evidence" value="ECO:0007669"/>
    <property type="project" value="UniProtKB-UniRule"/>
</dbReference>
<dbReference type="OMA" id="QTVMLVQ"/>
<feature type="domain" description="Cadherin" evidence="12">
    <location>
        <begin position="236"/>
        <end position="345"/>
    </location>
</feature>
<keyword evidence="14" id="KW-1185">Reference proteome</keyword>
<keyword evidence="3 11" id="KW-0732">Signal</keyword>
<dbReference type="GO" id="GO:0005886">
    <property type="term" value="C:plasma membrane"/>
    <property type="evidence" value="ECO:0007669"/>
    <property type="project" value="InterPro"/>
</dbReference>
<dbReference type="GeneTree" id="ENSGT00940000165849"/>
<keyword evidence="6 10" id="KW-1133">Transmembrane helix</keyword>
<protein>
    <recommendedName>
        <fullName evidence="12">Cadherin domain-containing protein</fullName>
    </recommendedName>
</protein>